<feature type="transmembrane region" description="Helical" evidence="4">
    <location>
        <begin position="6"/>
        <end position="21"/>
    </location>
</feature>
<accession>A0A1K2H5L4</accession>
<keyword evidence="4" id="KW-0812">Transmembrane</keyword>
<dbReference type="GO" id="GO:0051213">
    <property type="term" value="F:dioxygenase activity"/>
    <property type="evidence" value="ECO:0007669"/>
    <property type="project" value="UniProtKB-KW"/>
</dbReference>
<evidence type="ECO:0000313" key="7">
    <source>
        <dbReference type="Proteomes" id="UP000186513"/>
    </source>
</evidence>
<evidence type="ECO:0000256" key="3">
    <source>
        <dbReference type="ARBA" id="ARBA00023002"/>
    </source>
</evidence>
<keyword evidence="4" id="KW-1133">Transmembrane helix</keyword>
<keyword evidence="3" id="KW-0560">Oxidoreductase</keyword>
<organism evidence="6 7">
    <name type="scientific">Chitinimonas taiwanensis DSM 18899</name>
    <dbReference type="NCBI Taxonomy" id="1121279"/>
    <lineage>
        <taxon>Bacteria</taxon>
        <taxon>Pseudomonadati</taxon>
        <taxon>Pseudomonadota</taxon>
        <taxon>Betaproteobacteria</taxon>
        <taxon>Neisseriales</taxon>
        <taxon>Chitinibacteraceae</taxon>
        <taxon>Chitinimonas</taxon>
    </lineage>
</organism>
<dbReference type="OrthoDB" id="21665at2"/>
<evidence type="ECO:0000256" key="4">
    <source>
        <dbReference type="SAM" id="Phobius"/>
    </source>
</evidence>
<dbReference type="Gene3D" id="2.60.120.330">
    <property type="entry name" value="B-lactam Antibiotic, Isopenicillin N Synthase, Chain"/>
    <property type="match status" value="1"/>
</dbReference>
<proteinExistence type="inferred from homology"/>
<dbReference type="STRING" id="1121279.SAMN02745887_00276"/>
<evidence type="ECO:0000256" key="1">
    <source>
        <dbReference type="ARBA" id="ARBA00007730"/>
    </source>
</evidence>
<sequence>MSATKLAILLIFIGATAYIHLRGRVRLGFWRQLTDHSTFMAPINCFMYLFSKVPSTPYIPVAQFPELQRLQDNWEAIRVEGEKLYGNGDIKASDSYNDAGFNSFFKTGWKRFYLKWYDEAHPSAATLCPFTTALLKEIPSVKAAMFAALPPGATLVRHRDPFAGSLRYHLGLSTPNDDRCFIDVDGERYSWRDGQAVMFDETYLHYAENTTEQNRIILFCDIERPLRFAPARWINRFISRQLIGAAAAPNQAGDRTGGINKAFATVQRVRLWGKEIKARSRFQYYALKWALFGGLFALFLWA</sequence>
<dbReference type="Proteomes" id="UP000186513">
    <property type="component" value="Unassembled WGS sequence"/>
</dbReference>
<name>A0A1K2H5L4_9NEIS</name>
<dbReference type="RefSeq" id="WP_072426819.1">
    <property type="nucleotide sequence ID" value="NZ_FPKR01000001.1"/>
</dbReference>
<keyword evidence="4" id="KW-0472">Membrane</keyword>
<dbReference type="InterPro" id="IPR007803">
    <property type="entry name" value="Asp/Arg/Pro-Hydrxlase"/>
</dbReference>
<keyword evidence="7" id="KW-1185">Reference proteome</keyword>
<keyword evidence="2" id="KW-0223">Dioxygenase</keyword>
<reference evidence="6 7" key="1">
    <citation type="submission" date="2016-11" db="EMBL/GenBank/DDBJ databases">
        <authorList>
            <person name="Jaros S."/>
            <person name="Januszkiewicz K."/>
            <person name="Wedrychowicz H."/>
        </authorList>
    </citation>
    <scope>NUCLEOTIDE SEQUENCE [LARGE SCALE GENOMIC DNA]</scope>
    <source>
        <strain evidence="6 7">DSM 18899</strain>
    </source>
</reference>
<dbReference type="PANTHER" id="PTHR46332:SF5">
    <property type="entry name" value="ASPARTATE BETA-HYDROXYLASE DOMAIN CONTAINING 2"/>
    <property type="match status" value="1"/>
</dbReference>
<dbReference type="InterPro" id="IPR047694">
    <property type="entry name" value="Lipid_A_LpxO-like"/>
</dbReference>
<gene>
    <name evidence="6" type="ORF">SAMN02745887_00276</name>
</gene>
<dbReference type="SUPFAM" id="SSF51197">
    <property type="entry name" value="Clavaminate synthase-like"/>
    <property type="match status" value="1"/>
</dbReference>
<dbReference type="Pfam" id="PF05118">
    <property type="entry name" value="Asp_Arg_Hydrox"/>
    <property type="match status" value="1"/>
</dbReference>
<feature type="domain" description="Aspartyl/asparaginy/proline hydroxylase" evidence="5">
    <location>
        <begin position="72"/>
        <end position="225"/>
    </location>
</feature>
<dbReference type="AlphaFoldDB" id="A0A1K2H5L4"/>
<comment type="similarity">
    <text evidence="1">Belongs to the aspartyl/asparaginyl beta-hydroxylase family.</text>
</comment>
<dbReference type="PANTHER" id="PTHR46332">
    <property type="entry name" value="ASPARTATE BETA-HYDROXYLASE DOMAIN-CONTAINING PROTEIN 2"/>
    <property type="match status" value="1"/>
</dbReference>
<evidence type="ECO:0000259" key="5">
    <source>
        <dbReference type="Pfam" id="PF05118"/>
    </source>
</evidence>
<dbReference type="EMBL" id="FPKR01000001">
    <property type="protein sequence ID" value="SFZ70677.1"/>
    <property type="molecule type" value="Genomic_DNA"/>
</dbReference>
<dbReference type="NCBIfam" id="NF033391">
    <property type="entry name" value="lipid_A_LpxO"/>
    <property type="match status" value="1"/>
</dbReference>
<evidence type="ECO:0000313" key="6">
    <source>
        <dbReference type="EMBL" id="SFZ70677.1"/>
    </source>
</evidence>
<evidence type="ECO:0000256" key="2">
    <source>
        <dbReference type="ARBA" id="ARBA00022964"/>
    </source>
</evidence>
<dbReference type="InterPro" id="IPR027443">
    <property type="entry name" value="IPNS-like_sf"/>
</dbReference>
<feature type="transmembrane region" description="Helical" evidence="4">
    <location>
        <begin position="282"/>
        <end position="301"/>
    </location>
</feature>
<dbReference type="InterPro" id="IPR051821">
    <property type="entry name" value="Asp/Asn_beta-hydroxylase"/>
</dbReference>
<protein>
    <submittedName>
        <fullName evidence="6">Beta-hydroxylase</fullName>
    </submittedName>
</protein>